<feature type="compositionally biased region" description="Basic and acidic residues" evidence="1">
    <location>
        <begin position="341"/>
        <end position="366"/>
    </location>
</feature>
<sequence length="577" mass="64126">MATSESIKRAETGLKIAQLKFKQALKREDNARQALPSVPLESSISFCDYVDAVLRRNTTDNVQICKKWIIENVAPSKTRMKVLGEYLVAVSKSIVVEQPPKSAKAARNRIDILLVVSDVLHSDKYHRDGSEPANFAAMAKPSIEELVELAALAAPGKESTAEKKLKALINFWASRECISTDDFNSLRERVDEGLAVAQGATPQRKRTYALPDWFGDRSAPWHELSASYMVEPLVQNPGCPIPANAINATRFDQRQPSERVRNLLENYFENIDLDYRPTGDNPTGETKKYKLWLDPMGQLVKQNKETRETTIVYNGYGWSTKFSQEMQDNGVPDRVTALRQEHKDKAAQKMRESRWNSPPRDYDRGPRSPGRRYSYSSPSRSPSSSCSRSRSRSRSRTRSHSRSSSYGKHNSKARWNSSKNEKNFGPSQRNFNAQKPHYPQGVPQGVPPQVFPPPMSQPPHSMSGIVPPPPPPPGPYPGYSMPGFPPPPPPQHFQGGGAPPPPPLPPANFQGQFYGAPNAAGFHNPAHQFSSSPPNYPRNTGGYAGQQQGNFRGGFQGGQRGGYRGGYRGQARGQGRY</sequence>
<feature type="compositionally biased region" description="Basic residues" evidence="1">
    <location>
        <begin position="389"/>
        <end position="401"/>
    </location>
</feature>
<feature type="domain" description="CID" evidence="2">
    <location>
        <begin position="42"/>
        <end position="194"/>
    </location>
</feature>
<dbReference type="Gene3D" id="1.25.40.90">
    <property type="match status" value="1"/>
</dbReference>
<dbReference type="AlphaFoldDB" id="A0A6A5URI1"/>
<protein>
    <recommendedName>
        <fullName evidence="2">CID domain-containing protein</fullName>
    </recommendedName>
</protein>
<feature type="compositionally biased region" description="Pro residues" evidence="1">
    <location>
        <begin position="466"/>
        <end position="476"/>
    </location>
</feature>
<dbReference type="OrthoDB" id="21470at2759"/>
<reference evidence="3" key="1">
    <citation type="journal article" date="2020" name="Stud. Mycol.">
        <title>101 Dothideomycetes genomes: a test case for predicting lifestyles and emergence of pathogens.</title>
        <authorList>
            <person name="Haridas S."/>
            <person name="Albert R."/>
            <person name="Binder M."/>
            <person name="Bloem J."/>
            <person name="Labutti K."/>
            <person name="Salamov A."/>
            <person name="Andreopoulos B."/>
            <person name="Baker S."/>
            <person name="Barry K."/>
            <person name="Bills G."/>
            <person name="Bluhm B."/>
            <person name="Cannon C."/>
            <person name="Castanera R."/>
            <person name="Culley D."/>
            <person name="Daum C."/>
            <person name="Ezra D."/>
            <person name="Gonzalez J."/>
            <person name="Henrissat B."/>
            <person name="Kuo A."/>
            <person name="Liang C."/>
            <person name="Lipzen A."/>
            <person name="Lutzoni F."/>
            <person name="Magnuson J."/>
            <person name="Mondo S."/>
            <person name="Nolan M."/>
            <person name="Ohm R."/>
            <person name="Pangilinan J."/>
            <person name="Park H.-J."/>
            <person name="Ramirez L."/>
            <person name="Alfaro M."/>
            <person name="Sun H."/>
            <person name="Tritt A."/>
            <person name="Yoshinaga Y."/>
            <person name="Zwiers L.-H."/>
            <person name="Turgeon B."/>
            <person name="Goodwin S."/>
            <person name="Spatafora J."/>
            <person name="Crous P."/>
            <person name="Grigoriev I."/>
        </authorList>
    </citation>
    <scope>NUCLEOTIDE SEQUENCE</scope>
    <source>
        <strain evidence="3">CBS 107.79</strain>
    </source>
</reference>
<feature type="compositionally biased region" description="Low complexity" evidence="1">
    <location>
        <begin position="367"/>
        <end position="388"/>
    </location>
</feature>
<feature type="compositionally biased region" description="Gly residues" evidence="1">
    <location>
        <begin position="551"/>
        <end position="568"/>
    </location>
</feature>
<organism evidence="3 4">
    <name type="scientific">Bimuria novae-zelandiae CBS 107.79</name>
    <dbReference type="NCBI Taxonomy" id="1447943"/>
    <lineage>
        <taxon>Eukaryota</taxon>
        <taxon>Fungi</taxon>
        <taxon>Dikarya</taxon>
        <taxon>Ascomycota</taxon>
        <taxon>Pezizomycotina</taxon>
        <taxon>Dothideomycetes</taxon>
        <taxon>Pleosporomycetidae</taxon>
        <taxon>Pleosporales</taxon>
        <taxon>Massarineae</taxon>
        <taxon>Didymosphaeriaceae</taxon>
        <taxon>Bimuria</taxon>
    </lineage>
</organism>
<dbReference type="Pfam" id="PF04818">
    <property type="entry name" value="CID"/>
    <property type="match status" value="1"/>
</dbReference>
<feature type="region of interest" description="Disordered" evidence="1">
    <location>
        <begin position="341"/>
        <end position="577"/>
    </location>
</feature>
<proteinExistence type="predicted"/>
<name>A0A6A5URI1_9PLEO</name>
<dbReference type="InterPro" id="IPR008942">
    <property type="entry name" value="ENTH_VHS"/>
</dbReference>
<accession>A0A6A5URI1</accession>
<dbReference type="Proteomes" id="UP000800036">
    <property type="component" value="Unassembled WGS sequence"/>
</dbReference>
<dbReference type="InterPro" id="IPR006569">
    <property type="entry name" value="CID_dom"/>
</dbReference>
<evidence type="ECO:0000259" key="2">
    <source>
        <dbReference type="PROSITE" id="PS51391"/>
    </source>
</evidence>
<evidence type="ECO:0000256" key="1">
    <source>
        <dbReference type="SAM" id="MobiDB-lite"/>
    </source>
</evidence>
<feature type="compositionally biased region" description="Pro residues" evidence="1">
    <location>
        <begin position="445"/>
        <end position="457"/>
    </location>
</feature>
<dbReference type="EMBL" id="ML976732">
    <property type="protein sequence ID" value="KAF1967485.1"/>
    <property type="molecule type" value="Genomic_DNA"/>
</dbReference>
<evidence type="ECO:0000313" key="4">
    <source>
        <dbReference type="Proteomes" id="UP000800036"/>
    </source>
</evidence>
<evidence type="ECO:0000313" key="3">
    <source>
        <dbReference type="EMBL" id="KAF1967485.1"/>
    </source>
</evidence>
<keyword evidence="4" id="KW-1185">Reference proteome</keyword>
<gene>
    <name evidence="3" type="ORF">BU23DRAFT_542802</name>
</gene>
<dbReference type="PROSITE" id="PS51391">
    <property type="entry name" value="CID"/>
    <property type="match status" value="1"/>
</dbReference>